<dbReference type="InterPro" id="IPR036390">
    <property type="entry name" value="WH_DNA-bd_sf"/>
</dbReference>
<dbReference type="Gene3D" id="1.10.10.10">
    <property type="entry name" value="Winged helix-like DNA-binding domain superfamily/Winged helix DNA-binding domain"/>
    <property type="match status" value="1"/>
</dbReference>
<dbReference type="Proteomes" id="UP000092321">
    <property type="component" value="Unassembled WGS sequence"/>
</dbReference>
<proteinExistence type="predicted"/>
<protein>
    <recommendedName>
        <fullName evidence="3">Winged helix DNA-binding domain-containing protein</fullName>
    </recommendedName>
</protein>
<dbReference type="InterPro" id="IPR040608">
    <property type="entry name" value="Snf8/Vps36"/>
</dbReference>
<comment type="caution">
    <text evidence="1">The sequence shown here is derived from an EMBL/GenBank/DDBJ whole genome shotgun (WGS) entry which is preliminary data.</text>
</comment>
<evidence type="ECO:0000313" key="2">
    <source>
        <dbReference type="Proteomes" id="UP000092321"/>
    </source>
</evidence>
<name>A0A1B7T7A2_9ASCO</name>
<reference evidence="2" key="1">
    <citation type="journal article" date="2016" name="Proc. Natl. Acad. Sci. U.S.A.">
        <title>Comparative genomics of biotechnologically important yeasts.</title>
        <authorList>
            <person name="Riley R."/>
            <person name="Haridas S."/>
            <person name="Wolfe K.H."/>
            <person name="Lopes M.R."/>
            <person name="Hittinger C.T."/>
            <person name="Goeker M."/>
            <person name="Salamov A.A."/>
            <person name="Wisecaver J.H."/>
            <person name="Long T.M."/>
            <person name="Calvey C.H."/>
            <person name="Aerts A.L."/>
            <person name="Barry K.W."/>
            <person name="Choi C."/>
            <person name="Clum A."/>
            <person name="Coughlan A.Y."/>
            <person name="Deshpande S."/>
            <person name="Douglass A.P."/>
            <person name="Hanson S.J."/>
            <person name="Klenk H.-P."/>
            <person name="LaButti K.M."/>
            <person name="Lapidus A."/>
            <person name="Lindquist E.A."/>
            <person name="Lipzen A.M."/>
            <person name="Meier-Kolthoff J.P."/>
            <person name="Ohm R.A."/>
            <person name="Otillar R.P."/>
            <person name="Pangilinan J.L."/>
            <person name="Peng Y."/>
            <person name="Rokas A."/>
            <person name="Rosa C.A."/>
            <person name="Scheuner C."/>
            <person name="Sibirny A.A."/>
            <person name="Slot J.C."/>
            <person name="Stielow J.B."/>
            <person name="Sun H."/>
            <person name="Kurtzman C.P."/>
            <person name="Blackwell M."/>
            <person name="Grigoriev I.V."/>
            <person name="Jeffries T.W."/>
        </authorList>
    </citation>
    <scope>NUCLEOTIDE SEQUENCE [LARGE SCALE GENOMIC DNA]</scope>
    <source>
        <strain evidence="2">NRRL Y-1626</strain>
    </source>
</reference>
<dbReference type="SUPFAM" id="SSF46785">
    <property type="entry name" value="Winged helix' DNA-binding domain"/>
    <property type="match status" value="1"/>
</dbReference>
<dbReference type="Pfam" id="PF04157">
    <property type="entry name" value="EAP30"/>
    <property type="match status" value="1"/>
</dbReference>
<accession>A0A1B7T7A2</accession>
<dbReference type="AlphaFoldDB" id="A0A1B7T7A2"/>
<evidence type="ECO:0008006" key="3">
    <source>
        <dbReference type="Google" id="ProtNLM"/>
    </source>
</evidence>
<gene>
    <name evidence="1" type="ORF">HANVADRAFT_54384</name>
</gene>
<keyword evidence="2" id="KW-1185">Reference proteome</keyword>
<dbReference type="InterPro" id="IPR036388">
    <property type="entry name" value="WH-like_DNA-bd_sf"/>
</dbReference>
<dbReference type="EMBL" id="LXPE01000551">
    <property type="protein sequence ID" value="OBA24597.1"/>
    <property type="molecule type" value="Genomic_DNA"/>
</dbReference>
<sequence>MISKKNLIEIVSNHFNYWDSGISLLYLENKKKPPIVRCFPMEISSDHETVLNLLKTKNDLGIKSFISIQELKDTKEWSVERSSAVLADMVQIGILWIDDGNDELGQRTFWDYSTIYN</sequence>
<organism evidence="1 2">
    <name type="scientific">Hanseniaspora valbyensis NRRL Y-1626</name>
    <dbReference type="NCBI Taxonomy" id="766949"/>
    <lineage>
        <taxon>Eukaryota</taxon>
        <taxon>Fungi</taxon>
        <taxon>Dikarya</taxon>
        <taxon>Ascomycota</taxon>
        <taxon>Saccharomycotina</taxon>
        <taxon>Saccharomycetes</taxon>
        <taxon>Saccharomycodales</taxon>
        <taxon>Saccharomycodaceae</taxon>
        <taxon>Hanseniaspora</taxon>
    </lineage>
</organism>
<evidence type="ECO:0000313" key="1">
    <source>
        <dbReference type="EMBL" id="OBA24597.1"/>
    </source>
</evidence>